<dbReference type="GeneID" id="119736978"/>
<sequence length="606" mass="67568">MTPPNLTNPTVTANSFFYIKDPKPSYNTCDLLELYIEVRDGQNLTKKMGGDLLWPIIRTDRLHASAPYDELIDHGNGSYNARLTLSWAGVVAPRVPFIHSAEYVAALRGVIQRQPVRFGYVSRFIANGKSEYTPCHMDKEMPFIATKPEANFSYLSPTEVCDYSDVKAGTNWYCLKPKTLPCSAISLHRGDWKASNEFFDHIMTGEEKTAWKVGIKDFAFLSNTGPVKTVLVVQAPENAANGCLSLPKCKPGLPPKPPSLAAGYYYKDSWKSNVCRERSFELPEMLKCLRNKRLYFYGDSTLRQWLEFLARSLGPTMKLQRAGKSAKIIGPLYAIDKVHNVTLTFRHHDFPIRNNWLNFHDVKFTVNELDALPGGPNTVVLFTFWAHFTTNSVNYFANRMGHIQAAVRRLQQRGPSPSQVFFKSANTRADGSKGLALADFFVLEIDQIMRTIFSEMPNVTIIDAWGMTLSHRTGYRLHPVALVLREEIKMFLNFLCKQPSQPASNGQPSPQPASQPTIGQTARAGQPVSRPIIQPVSQPTTQPARLADSQQNSQLNSQTADQPTSQQPSQPASRPPSHPASRPTGEPASQPAITPNQPASRPPAIQ</sequence>
<dbReference type="PANTHER" id="PTHR16165">
    <property type="entry name" value="NXPE FAMILY MEMBER"/>
    <property type="match status" value="1"/>
</dbReference>
<dbReference type="EnsemblMetazoa" id="XM_038211025.1">
    <property type="protein sequence ID" value="XP_038066953.1"/>
    <property type="gene ID" value="LOC119736978"/>
</dbReference>
<dbReference type="PANTHER" id="PTHR16165:SF5">
    <property type="entry name" value="NXPE FAMILY MEMBER 3"/>
    <property type="match status" value="1"/>
</dbReference>
<keyword evidence="4" id="KW-1185">Reference proteome</keyword>
<name>A0A914ATF6_PATMI</name>
<organism evidence="3 4">
    <name type="scientific">Patiria miniata</name>
    <name type="common">Bat star</name>
    <name type="synonym">Asterina miniata</name>
    <dbReference type="NCBI Taxonomy" id="46514"/>
    <lineage>
        <taxon>Eukaryota</taxon>
        <taxon>Metazoa</taxon>
        <taxon>Echinodermata</taxon>
        <taxon>Eleutherozoa</taxon>
        <taxon>Asterozoa</taxon>
        <taxon>Asteroidea</taxon>
        <taxon>Valvatacea</taxon>
        <taxon>Valvatida</taxon>
        <taxon>Asterinidae</taxon>
        <taxon>Patiria</taxon>
    </lineage>
</organism>
<dbReference type="OMA" id="YEENTEC"/>
<evidence type="ECO:0000313" key="3">
    <source>
        <dbReference type="EnsemblMetazoa" id="XP_038066953.1"/>
    </source>
</evidence>
<proteinExistence type="predicted"/>
<feature type="domain" description="NXPE C-terminal" evidence="2">
    <location>
        <begin position="270"/>
        <end position="496"/>
    </location>
</feature>
<evidence type="ECO:0000256" key="1">
    <source>
        <dbReference type="SAM" id="MobiDB-lite"/>
    </source>
</evidence>
<dbReference type="Pfam" id="PF06312">
    <property type="entry name" value="Neurexophilin"/>
    <property type="match status" value="1"/>
</dbReference>
<dbReference type="Proteomes" id="UP000887568">
    <property type="component" value="Unplaced"/>
</dbReference>
<feature type="compositionally biased region" description="Polar residues" evidence="1">
    <location>
        <begin position="500"/>
        <end position="520"/>
    </location>
</feature>
<protein>
    <recommendedName>
        <fullName evidence="2">NXPE C-terminal domain-containing protein</fullName>
    </recommendedName>
</protein>
<feature type="compositionally biased region" description="Polar residues" evidence="1">
    <location>
        <begin position="535"/>
        <end position="556"/>
    </location>
</feature>
<dbReference type="OrthoDB" id="5950832at2759"/>
<accession>A0A914ATF6</accession>
<evidence type="ECO:0000259" key="2">
    <source>
        <dbReference type="Pfam" id="PF24536"/>
    </source>
</evidence>
<dbReference type="InterPro" id="IPR026845">
    <property type="entry name" value="NXPH/NXPE"/>
</dbReference>
<feature type="compositionally biased region" description="Low complexity" evidence="1">
    <location>
        <begin position="557"/>
        <end position="572"/>
    </location>
</feature>
<dbReference type="RefSeq" id="XP_038066953.1">
    <property type="nucleotide sequence ID" value="XM_038211025.1"/>
</dbReference>
<dbReference type="AlphaFoldDB" id="A0A914ATF6"/>
<reference evidence="3" key="1">
    <citation type="submission" date="2022-11" db="UniProtKB">
        <authorList>
            <consortium name="EnsemblMetazoa"/>
        </authorList>
    </citation>
    <scope>IDENTIFICATION</scope>
</reference>
<evidence type="ECO:0000313" key="4">
    <source>
        <dbReference type="Proteomes" id="UP000887568"/>
    </source>
</evidence>
<feature type="region of interest" description="Disordered" evidence="1">
    <location>
        <begin position="500"/>
        <end position="606"/>
    </location>
</feature>
<dbReference type="Pfam" id="PF24536">
    <property type="entry name" value="NXPE4_C"/>
    <property type="match status" value="1"/>
</dbReference>
<dbReference type="InterPro" id="IPR057106">
    <property type="entry name" value="NXPE4_C"/>
</dbReference>